<dbReference type="Pfam" id="PF00753">
    <property type="entry name" value="Lactamase_B"/>
    <property type="match status" value="1"/>
</dbReference>
<keyword evidence="1" id="KW-0378">Hydrolase</keyword>
<evidence type="ECO:0000313" key="4">
    <source>
        <dbReference type="EMBL" id="MBU2875750.1"/>
    </source>
</evidence>
<evidence type="ECO:0000313" key="5">
    <source>
        <dbReference type="Proteomes" id="UP000753376"/>
    </source>
</evidence>
<reference evidence="4 5" key="1">
    <citation type="submission" date="2021-05" db="EMBL/GenBank/DDBJ databases">
        <title>Draft genomes of bacteria isolated from model marine particles.</title>
        <authorList>
            <person name="Datta M.S."/>
            <person name="Schwartzman J.A."/>
            <person name="Enke T.N."/>
            <person name="Saavedra J."/>
            <person name="Cermak N."/>
            <person name="Cordero O.X."/>
        </authorList>
    </citation>
    <scope>NUCLEOTIDE SEQUENCE [LARGE SCALE GENOMIC DNA]</scope>
    <source>
        <strain evidence="4 5">D2M19</strain>
    </source>
</reference>
<dbReference type="PANTHER" id="PTHR11203">
    <property type="entry name" value="CLEAVAGE AND POLYADENYLATION SPECIFICITY FACTOR FAMILY MEMBER"/>
    <property type="match status" value="1"/>
</dbReference>
<dbReference type="EMBL" id="JAHKPV010000021">
    <property type="protein sequence ID" value="MBU2875750.1"/>
    <property type="molecule type" value="Genomic_DNA"/>
</dbReference>
<feature type="domain" description="Beta-Casp" evidence="3">
    <location>
        <begin position="253"/>
        <end position="391"/>
    </location>
</feature>
<comment type="caution">
    <text evidence="4">The sequence shown here is derived from an EMBL/GenBank/DDBJ whole genome shotgun (WGS) entry which is preliminary data.</text>
</comment>
<dbReference type="CDD" id="cd16295">
    <property type="entry name" value="TTHA0252-CPSF-like_MBL-fold"/>
    <property type="match status" value="1"/>
</dbReference>
<name>A0ABS6AE45_9GAMM</name>
<dbReference type="Pfam" id="PF10996">
    <property type="entry name" value="Beta-Casp"/>
    <property type="match status" value="1"/>
</dbReference>
<dbReference type="Pfam" id="PF07521">
    <property type="entry name" value="RMMBL"/>
    <property type="match status" value="1"/>
</dbReference>
<evidence type="ECO:0000256" key="1">
    <source>
        <dbReference type="ARBA" id="ARBA00022801"/>
    </source>
</evidence>
<dbReference type="PANTHER" id="PTHR11203:SF37">
    <property type="entry name" value="INTEGRATOR COMPLEX SUBUNIT 11"/>
    <property type="match status" value="1"/>
</dbReference>
<dbReference type="InterPro" id="IPR001279">
    <property type="entry name" value="Metallo-B-lactamas"/>
</dbReference>
<evidence type="ECO:0000259" key="2">
    <source>
        <dbReference type="SMART" id="SM00849"/>
    </source>
</evidence>
<dbReference type="InterPro" id="IPR022712">
    <property type="entry name" value="Beta_Casp"/>
</dbReference>
<keyword evidence="5" id="KW-1185">Reference proteome</keyword>
<protein>
    <submittedName>
        <fullName evidence="4">MBL fold metallo-hydrolase</fullName>
    </submittedName>
</protein>
<accession>A0ABS6AE45</accession>
<dbReference type="RefSeq" id="WP_216009510.1">
    <property type="nucleotide sequence ID" value="NZ_JAHKPV010000021.1"/>
</dbReference>
<sequence length="473" mass="51880">MIDIIHHGATTGVTGSCHELTLGLVAASEPNNTAGILVDCGLFQGQEKGSSASASDLSIDFPIAHIRALVVTHVHIDHVGRIPYLLAAGFEGPIICSEPSALMLPEILEDALKIGFTRDKRLIDRVLELIRTRLVPVPYGQWHPVFSEPNGSLSVRLQRAGHILGSAYVECEAVSGVERERVVFSGDLGAPHAPLLQEPASPEQADRLVIESTYGDKDHESRETRRYRLKTILEHALADGGTVLIPAFSIGRTQELLYEIEGLIHEFRHDAVTDGVAWDNLEIVVDSPLAAEFTSIYRKLKPFWNGEAAELIRQGRHPLSFEQLTVINSHEDHQNAVEYLTRSHRPCVVLAGSGMCAGGRVVNYLKAMLGEARNDVLFVGYQAAGTPGRDILIYGPRGGWVEFDGCRFDIRARVHQVGGYSAHAGQSDLIRFIEGIAKKPREIRVVHGDDSAKRAFKQCLDGLGYPRVLIPNK</sequence>
<evidence type="ECO:0000259" key="3">
    <source>
        <dbReference type="SMART" id="SM01027"/>
    </source>
</evidence>
<proteinExistence type="predicted"/>
<organism evidence="4 5">
    <name type="scientific">Marinobacter salexigens</name>
    <dbReference type="NCBI Taxonomy" id="1925763"/>
    <lineage>
        <taxon>Bacteria</taxon>
        <taxon>Pseudomonadati</taxon>
        <taxon>Pseudomonadota</taxon>
        <taxon>Gammaproteobacteria</taxon>
        <taxon>Pseudomonadales</taxon>
        <taxon>Marinobacteraceae</taxon>
        <taxon>Marinobacter</taxon>
    </lineage>
</organism>
<feature type="domain" description="Metallo-beta-lactamase" evidence="2">
    <location>
        <begin position="20"/>
        <end position="235"/>
    </location>
</feature>
<dbReference type="SMART" id="SM01027">
    <property type="entry name" value="Beta-Casp"/>
    <property type="match status" value="1"/>
</dbReference>
<dbReference type="InterPro" id="IPR050698">
    <property type="entry name" value="MBL"/>
</dbReference>
<gene>
    <name evidence="4" type="ORF">KO508_17270</name>
</gene>
<dbReference type="Proteomes" id="UP000753376">
    <property type="component" value="Unassembled WGS sequence"/>
</dbReference>
<dbReference type="SMART" id="SM00849">
    <property type="entry name" value="Lactamase_B"/>
    <property type="match status" value="1"/>
</dbReference>
<dbReference type="InterPro" id="IPR011108">
    <property type="entry name" value="RMMBL"/>
</dbReference>